<evidence type="ECO:0000313" key="10">
    <source>
        <dbReference type="Proteomes" id="UP000308018"/>
    </source>
</evidence>
<dbReference type="PROSITE" id="PS50111">
    <property type="entry name" value="CHEMOTAXIS_TRANSDUC_2"/>
    <property type="match status" value="1"/>
</dbReference>
<dbReference type="SMART" id="SM00283">
    <property type="entry name" value="MA"/>
    <property type="match status" value="1"/>
</dbReference>
<dbReference type="FunFam" id="1.10.287.950:FF:000001">
    <property type="entry name" value="Methyl-accepting chemotaxis sensory transducer"/>
    <property type="match status" value="1"/>
</dbReference>
<dbReference type="GO" id="GO:0006935">
    <property type="term" value="P:chemotaxis"/>
    <property type="evidence" value="ECO:0007669"/>
    <property type="project" value="InterPro"/>
</dbReference>
<dbReference type="InterPro" id="IPR024478">
    <property type="entry name" value="HlyB_4HB_MCP"/>
</dbReference>
<dbReference type="PRINTS" id="PR00260">
    <property type="entry name" value="CHEMTRNSDUCR"/>
</dbReference>
<reference evidence="8 10" key="4">
    <citation type="submission" date="2019-04" db="EMBL/GenBank/DDBJ databases">
        <title>A reverse ecology approach based on a biological definition of microbial populations.</title>
        <authorList>
            <person name="Arevalo P."/>
            <person name="Vaninsberghe D."/>
            <person name="Elsherbini J."/>
            <person name="Gore J."/>
            <person name="Polz M."/>
        </authorList>
    </citation>
    <scope>NUCLEOTIDE SEQUENCE [LARGE SCALE GENOMIC DNA]</scope>
    <source>
        <strain evidence="8 10">10N.222.45.A8</strain>
    </source>
</reference>
<dbReference type="InterPro" id="IPR004089">
    <property type="entry name" value="MCPsignal_dom"/>
</dbReference>
<evidence type="ECO:0000256" key="2">
    <source>
        <dbReference type="ARBA" id="ARBA00023224"/>
    </source>
</evidence>
<feature type="domain" description="Methyl-accepting transducer" evidence="6">
    <location>
        <begin position="262"/>
        <end position="498"/>
    </location>
</feature>
<reference evidence="7" key="3">
    <citation type="journal article" date="2018" name="Nature">
        <title>A major lineage of non-tailed dsDNA viruses as unrecognized killers of marine bacteria.</title>
        <authorList>
            <person name="Kauffman K.M."/>
            <person name="Hussain F.A."/>
            <person name="Yang J."/>
            <person name="Arevalo P."/>
            <person name="Brown J.M."/>
            <person name="Chang W.K."/>
            <person name="VanInsberghe D."/>
            <person name="Elsherbini J."/>
            <person name="Sharma R.S."/>
            <person name="Cutler M.B."/>
            <person name="Kelly L."/>
            <person name="Polz M.F."/>
        </authorList>
    </citation>
    <scope>NUCLEOTIDE SEQUENCE</scope>
    <source>
        <strain evidence="7">10N.222.48.A2</strain>
    </source>
</reference>
<gene>
    <name evidence="7" type="ORF">BCS92_24370</name>
    <name evidence="8" type="ORF">FC057_12010</name>
</gene>
<evidence type="ECO:0000256" key="4">
    <source>
        <dbReference type="PROSITE-ProRule" id="PRU00284"/>
    </source>
</evidence>
<dbReference type="InterPro" id="IPR004090">
    <property type="entry name" value="Chemotax_Me-accpt_rcpt"/>
</dbReference>
<evidence type="ECO:0000313" key="7">
    <source>
        <dbReference type="EMBL" id="PMP07421.1"/>
    </source>
</evidence>
<evidence type="ECO:0000256" key="3">
    <source>
        <dbReference type="ARBA" id="ARBA00029447"/>
    </source>
</evidence>
<protein>
    <submittedName>
        <fullName evidence="7 8">Chemotaxis protein</fullName>
    </submittedName>
</protein>
<proteinExistence type="inferred from homology"/>
<keyword evidence="5" id="KW-0472">Membrane</keyword>
<dbReference type="Pfam" id="PF12729">
    <property type="entry name" value="4HB_MCP_1"/>
    <property type="match status" value="1"/>
</dbReference>
<dbReference type="EMBL" id="MDBP01000122">
    <property type="protein sequence ID" value="PMP07421.1"/>
    <property type="molecule type" value="Genomic_DNA"/>
</dbReference>
<evidence type="ECO:0000313" key="9">
    <source>
        <dbReference type="Proteomes" id="UP000235579"/>
    </source>
</evidence>
<dbReference type="GO" id="GO:0016020">
    <property type="term" value="C:membrane"/>
    <property type="evidence" value="ECO:0007669"/>
    <property type="project" value="UniProtKB-SubCell"/>
</dbReference>
<dbReference type="Proteomes" id="UP000235579">
    <property type="component" value="Unassembled WGS sequence"/>
</dbReference>
<dbReference type="GO" id="GO:0004888">
    <property type="term" value="F:transmembrane signaling receptor activity"/>
    <property type="evidence" value="ECO:0007669"/>
    <property type="project" value="InterPro"/>
</dbReference>
<dbReference type="EMBL" id="SYVV01000018">
    <property type="protein sequence ID" value="TKG33091.1"/>
    <property type="molecule type" value="Genomic_DNA"/>
</dbReference>
<dbReference type="Pfam" id="PF00015">
    <property type="entry name" value="MCPsignal"/>
    <property type="match status" value="1"/>
</dbReference>
<dbReference type="PANTHER" id="PTHR32089:SF33">
    <property type="entry name" value="TOXIN COREGULATED PILUS BIOSYNTHESIS PROTEIN I"/>
    <property type="match status" value="1"/>
</dbReference>
<evidence type="ECO:0000259" key="6">
    <source>
        <dbReference type="PROSITE" id="PS50111"/>
    </source>
</evidence>
<name>A0A2N7NBB9_9VIBR</name>
<keyword evidence="5" id="KW-1133">Transmembrane helix</keyword>
<dbReference type="Proteomes" id="UP000308018">
    <property type="component" value="Unassembled WGS sequence"/>
</dbReference>
<dbReference type="SUPFAM" id="SSF58104">
    <property type="entry name" value="Methyl-accepting chemotaxis protein (MCP) signaling domain"/>
    <property type="match status" value="1"/>
</dbReference>
<dbReference type="GO" id="GO:0007165">
    <property type="term" value="P:signal transduction"/>
    <property type="evidence" value="ECO:0007669"/>
    <property type="project" value="UniProtKB-KW"/>
</dbReference>
<organism evidence="7 9">
    <name type="scientific">Vibrio tasmaniensis</name>
    <dbReference type="NCBI Taxonomy" id="212663"/>
    <lineage>
        <taxon>Bacteria</taxon>
        <taxon>Pseudomonadati</taxon>
        <taxon>Pseudomonadota</taxon>
        <taxon>Gammaproteobacteria</taxon>
        <taxon>Vibrionales</taxon>
        <taxon>Vibrionaceae</taxon>
        <taxon>Vibrio</taxon>
    </lineage>
</organism>
<dbReference type="Gene3D" id="1.10.287.950">
    <property type="entry name" value="Methyl-accepting chemotaxis protein"/>
    <property type="match status" value="1"/>
</dbReference>
<dbReference type="CDD" id="cd11386">
    <property type="entry name" value="MCP_signal"/>
    <property type="match status" value="1"/>
</dbReference>
<comment type="similarity">
    <text evidence="3">Belongs to the methyl-accepting chemotaxis (MCP) protein family.</text>
</comment>
<keyword evidence="2 4" id="KW-0807">Transducer</keyword>
<feature type="transmembrane region" description="Helical" evidence="5">
    <location>
        <begin position="183"/>
        <end position="204"/>
    </location>
</feature>
<keyword evidence="5" id="KW-0812">Transmembrane</keyword>
<dbReference type="PANTHER" id="PTHR32089">
    <property type="entry name" value="METHYL-ACCEPTING CHEMOTAXIS PROTEIN MCPB"/>
    <property type="match status" value="1"/>
</dbReference>
<reference evidence="9" key="1">
    <citation type="submission" date="2016-07" db="EMBL/GenBank/DDBJ databases">
        <title>Nontailed viruses are major unrecognized killers of bacteria in the ocean.</title>
        <authorList>
            <person name="Kauffman K."/>
            <person name="Hussain F."/>
            <person name="Yang J."/>
            <person name="Arevalo P."/>
            <person name="Brown J."/>
            <person name="Cutler M."/>
            <person name="Kelly L."/>
            <person name="Polz M.F."/>
        </authorList>
    </citation>
    <scope>NUCLEOTIDE SEQUENCE [LARGE SCALE GENOMIC DNA]</scope>
    <source>
        <strain evidence="9">10N.222.48.A2</strain>
    </source>
</reference>
<evidence type="ECO:0000256" key="5">
    <source>
        <dbReference type="SAM" id="Phobius"/>
    </source>
</evidence>
<reference evidence="7" key="2">
    <citation type="submission" date="2016-07" db="EMBL/GenBank/DDBJ databases">
        <authorList>
            <person name="Wan K."/>
            <person name="Booth B."/>
            <person name="Spirohn K."/>
            <person name="Hao T."/>
            <person name="Hu Y."/>
            <person name="Calderwood M."/>
            <person name="Hill D."/>
            <person name="Mohr S."/>
            <person name="Vidal M."/>
            <person name="Celniker S."/>
            <person name="Perrimon N."/>
        </authorList>
    </citation>
    <scope>NUCLEOTIDE SEQUENCE</scope>
    <source>
        <strain evidence="7">10N.222.48.A2</strain>
    </source>
</reference>
<evidence type="ECO:0000256" key="1">
    <source>
        <dbReference type="ARBA" id="ARBA00004370"/>
    </source>
</evidence>
<accession>A0A2N7NBB9</accession>
<comment type="caution">
    <text evidence="7">The sequence shown here is derived from an EMBL/GenBank/DDBJ whole genome shotgun (WGS) entry which is preliminary data.</text>
</comment>
<evidence type="ECO:0000313" key="8">
    <source>
        <dbReference type="EMBL" id="TKG33091.1"/>
    </source>
</evidence>
<dbReference type="RefSeq" id="WP_102258642.1">
    <property type="nucleotide sequence ID" value="NZ_MDBP01000122.1"/>
</dbReference>
<dbReference type="AlphaFoldDB" id="A0A2N7NBB9"/>
<sequence length="539" mass="59522">MNKISTKLLLIPMLFSLSLFAVHALNGNVSQIIMERFQSVYLDRVIPLSNLKKISDLYAVNLIDAANKQHVGLITKDQFYTGASESINEAKSIWQEYLKTALTDKEAKLAQRLEKQISTVESQVPLLLKQHKSNAVDDYMMIETLYKLVDAMGEDLGLLIDLQLDVSKQEFTLSNSELRKSTLWGWTIVLLTSLLVSILSFWFAKREVRNLPMIVEWLKALSEGKVHNKTLPLSRNELDSISESVTILSERLSGVVLESQNVMSTIKVKQDHSLVLVDQNRKNSLSELSSVEQVATASTEMASTANDVATNAMKAEEAAMEANSVIESSQSILMNSTQTTEKISNSILEAKNLVNHLREHSETISSVVDVINSISEQTNLLALNAAIEAARAGEQGRGFAVVADEVRALAAKTQQSTVDIQTIITQLQEKSKQADDSMSRNVELMNLTKEATNELTESFAIISEKVTGISEVNAVVATASEEQSAVTQDISKQLEDINSLVQQNIKGIEESTNSNQEVGALAEKLQSELSFFEVKKIND</sequence>
<comment type="subcellular location">
    <subcellularLocation>
        <location evidence="1">Membrane</location>
    </subcellularLocation>
</comment>